<evidence type="ECO:0000313" key="1">
    <source>
        <dbReference type="EMBL" id="AKN88251.1"/>
    </source>
</evidence>
<name>A0ABM5U4S6_9GAMM</name>
<reference evidence="1" key="1">
    <citation type="submission" date="2017-08" db="EMBL/GenBank/DDBJ databases">
        <title>Complete Genome Sequence of Francisella noatunensis subsp. orientalis strain FNO190.</title>
        <authorList>
            <person name="Pereira F.L."/>
            <person name="Goncalves L.A."/>
            <person name="Guilherme T.C."/>
            <person name="Soares S.C."/>
            <person name="Dorella F.A."/>
            <person name="Carvalho A.F."/>
            <person name="Leibowitz M.P."/>
            <person name="Leal C.A.G."/>
            <person name="Azevedo V.A.C."/>
            <person name="Figueiredo H.C.P."/>
        </authorList>
    </citation>
    <scope>NUCLEOTIDE SEQUENCE</scope>
    <source>
        <strain evidence="1">FNO190</strain>
    </source>
</reference>
<evidence type="ECO:0000313" key="2">
    <source>
        <dbReference type="Proteomes" id="UP000035930"/>
    </source>
</evidence>
<accession>A0ABM5U4S6</accession>
<gene>
    <name evidence="1" type="ORF">FNO190_0418</name>
</gene>
<keyword evidence="2" id="KW-1185">Reference proteome</keyword>
<dbReference type="Proteomes" id="UP000035930">
    <property type="component" value="Chromosome"/>
</dbReference>
<keyword evidence="1" id="KW-0675">Receptor</keyword>
<protein>
    <submittedName>
        <fullName evidence="1">7tm Chemosensory receptor</fullName>
    </submittedName>
</protein>
<dbReference type="EMBL" id="CP011923">
    <property type="protein sequence ID" value="AKN88251.1"/>
    <property type="molecule type" value="Genomic_DNA"/>
</dbReference>
<proteinExistence type="predicted"/>
<sequence>MDREKINSDYRHCLSPFEINTKITNHKSYVFCSFESIYRYINYSRISIENIFIISDNKHFKEFINKEYNGKCQTYSCLKQIIRKLYCSEN</sequence>
<organism evidence="1 2">
    <name type="scientific">Francisella orientalis</name>
    <dbReference type="NCBI Taxonomy" id="299583"/>
    <lineage>
        <taxon>Bacteria</taxon>
        <taxon>Pseudomonadati</taxon>
        <taxon>Pseudomonadota</taxon>
        <taxon>Gammaproteobacteria</taxon>
        <taxon>Thiotrichales</taxon>
        <taxon>Francisellaceae</taxon>
        <taxon>Francisella</taxon>
    </lineage>
</organism>